<comment type="caution">
    <text evidence="1">The sequence shown here is derived from an EMBL/GenBank/DDBJ whole genome shotgun (WGS) entry which is preliminary data.</text>
</comment>
<evidence type="ECO:0000313" key="2">
    <source>
        <dbReference type="Proteomes" id="UP001054945"/>
    </source>
</evidence>
<accession>A0AAV4P2F2</accession>
<evidence type="ECO:0000313" key="1">
    <source>
        <dbReference type="EMBL" id="GIX90198.1"/>
    </source>
</evidence>
<keyword evidence="2" id="KW-1185">Reference proteome</keyword>
<dbReference type="AlphaFoldDB" id="A0AAV4P2F2"/>
<dbReference type="EMBL" id="BPLR01021481">
    <property type="protein sequence ID" value="GIX90198.1"/>
    <property type="molecule type" value="Genomic_DNA"/>
</dbReference>
<sequence>MFFAGSFIEISLFLSRPPVESSVFAEWLNYRGPRIFLLVPTDSRMISAPLEITPFRIGYIFVFYGNQAEQRIRRKSAQNNRSVGMDLSRQACLLCLEILQDGLSEVLLSEENEKGRKSAIELRMISITAKLIKNIMKDWLTILHVNSHKLKRLPSISVAYQPPLNTYRLVERGCQPSATSSPTDVFLELRGTTLEGSQKNGRKKKIADQKSFATKVVFQTLANGQWNFHTTYKRL</sequence>
<reference evidence="1 2" key="1">
    <citation type="submission" date="2021-06" db="EMBL/GenBank/DDBJ databases">
        <title>Caerostris extrusa draft genome.</title>
        <authorList>
            <person name="Kono N."/>
            <person name="Arakawa K."/>
        </authorList>
    </citation>
    <scope>NUCLEOTIDE SEQUENCE [LARGE SCALE GENOMIC DNA]</scope>
</reference>
<name>A0AAV4P2F2_CAEEX</name>
<gene>
    <name evidence="1" type="primary">AVEN_143233_1</name>
    <name evidence="1" type="ORF">CEXT_38841</name>
</gene>
<dbReference type="Proteomes" id="UP001054945">
    <property type="component" value="Unassembled WGS sequence"/>
</dbReference>
<protein>
    <recommendedName>
        <fullName evidence="3">Maturase K</fullName>
    </recommendedName>
</protein>
<organism evidence="1 2">
    <name type="scientific">Caerostris extrusa</name>
    <name type="common">Bark spider</name>
    <name type="synonym">Caerostris bankana</name>
    <dbReference type="NCBI Taxonomy" id="172846"/>
    <lineage>
        <taxon>Eukaryota</taxon>
        <taxon>Metazoa</taxon>
        <taxon>Ecdysozoa</taxon>
        <taxon>Arthropoda</taxon>
        <taxon>Chelicerata</taxon>
        <taxon>Arachnida</taxon>
        <taxon>Araneae</taxon>
        <taxon>Araneomorphae</taxon>
        <taxon>Entelegynae</taxon>
        <taxon>Araneoidea</taxon>
        <taxon>Araneidae</taxon>
        <taxon>Caerostris</taxon>
    </lineage>
</organism>
<evidence type="ECO:0008006" key="3">
    <source>
        <dbReference type="Google" id="ProtNLM"/>
    </source>
</evidence>
<proteinExistence type="predicted"/>